<name>A0A7E4VIL6_PANRE</name>
<reference evidence="1" key="1">
    <citation type="journal article" date="2013" name="Genetics">
        <title>The draft genome and transcriptome of Panagrellus redivivus are shaped by the harsh demands of a free-living lifestyle.</title>
        <authorList>
            <person name="Srinivasan J."/>
            <person name="Dillman A.R."/>
            <person name="Macchietto M.G."/>
            <person name="Heikkinen L."/>
            <person name="Lakso M."/>
            <person name="Fracchia K.M."/>
            <person name="Antoshechkin I."/>
            <person name="Mortazavi A."/>
            <person name="Wong G."/>
            <person name="Sternberg P.W."/>
        </authorList>
    </citation>
    <scope>NUCLEOTIDE SEQUENCE [LARGE SCALE GENOMIC DNA]</scope>
    <source>
        <strain evidence="1">MT8872</strain>
    </source>
</reference>
<protein>
    <submittedName>
        <fullName evidence="2">F-box domain-containing protein</fullName>
    </submittedName>
</protein>
<proteinExistence type="predicted"/>
<organism evidence="1 2">
    <name type="scientific">Panagrellus redivivus</name>
    <name type="common">Microworm</name>
    <dbReference type="NCBI Taxonomy" id="6233"/>
    <lineage>
        <taxon>Eukaryota</taxon>
        <taxon>Metazoa</taxon>
        <taxon>Ecdysozoa</taxon>
        <taxon>Nematoda</taxon>
        <taxon>Chromadorea</taxon>
        <taxon>Rhabditida</taxon>
        <taxon>Tylenchina</taxon>
        <taxon>Panagrolaimomorpha</taxon>
        <taxon>Panagrolaimoidea</taxon>
        <taxon>Panagrolaimidae</taxon>
        <taxon>Panagrellus</taxon>
    </lineage>
</organism>
<dbReference type="WBParaSite" id="Pan_g21609.t1">
    <property type="protein sequence ID" value="Pan_g21609.t1"/>
    <property type="gene ID" value="Pan_g21609"/>
</dbReference>
<evidence type="ECO:0000313" key="1">
    <source>
        <dbReference type="Proteomes" id="UP000492821"/>
    </source>
</evidence>
<dbReference type="Proteomes" id="UP000492821">
    <property type="component" value="Unassembled WGS sequence"/>
</dbReference>
<keyword evidence="1" id="KW-1185">Reference proteome</keyword>
<evidence type="ECO:0000313" key="2">
    <source>
        <dbReference type="WBParaSite" id="Pan_g21609.t1"/>
    </source>
</evidence>
<accession>A0A7E4VIL6</accession>
<dbReference type="AlphaFoldDB" id="A0A7E4VIL6"/>
<sequence length="182" mass="21616">MIPLLKLPYAFKERLIRLASLKTVSKLATICPDVTNFRYNQMFITDNEEVFRWASTNTFLFQVFKLLYQFRSFKYILDGHFSFNSTWKSVLRVSDIQNNNRCIHVNDILILNCQNYQNVIPFIVGPYNKLIIHGRITWEEVKKLIHDGVKEVRINARMSLAQEQYDDVVDFLMKHLRGVDHR</sequence>
<reference evidence="2" key="2">
    <citation type="submission" date="2020-10" db="UniProtKB">
        <authorList>
            <consortium name="WormBaseParasite"/>
        </authorList>
    </citation>
    <scope>IDENTIFICATION</scope>
</reference>